<dbReference type="PROSITE" id="PS51677">
    <property type="entry name" value="NODB"/>
    <property type="match status" value="1"/>
</dbReference>
<comment type="caution">
    <text evidence="2">The sequence shown here is derived from an EMBL/GenBank/DDBJ whole genome shotgun (WGS) entry which is preliminary data.</text>
</comment>
<organism evidence="2 3">
    <name type="scientific">Paenibacillus selenitireducens</name>
    <dbReference type="NCBI Taxonomy" id="1324314"/>
    <lineage>
        <taxon>Bacteria</taxon>
        <taxon>Bacillati</taxon>
        <taxon>Bacillota</taxon>
        <taxon>Bacilli</taxon>
        <taxon>Bacillales</taxon>
        <taxon>Paenibacillaceae</taxon>
        <taxon>Paenibacillus</taxon>
    </lineage>
</organism>
<dbReference type="AlphaFoldDB" id="A0A1T2XCK3"/>
<proteinExistence type="predicted"/>
<reference evidence="2 3" key="1">
    <citation type="submission" date="2017-01" db="EMBL/GenBank/DDBJ databases">
        <title>Genome analysis of Paenibacillus selenitrireducens ES3-24.</title>
        <authorList>
            <person name="Xu D."/>
            <person name="Yao R."/>
            <person name="Zheng S."/>
        </authorList>
    </citation>
    <scope>NUCLEOTIDE SEQUENCE [LARGE SCALE GENOMIC DNA]</scope>
    <source>
        <strain evidence="2 3">ES3-24</strain>
    </source>
</reference>
<dbReference type="InterPro" id="IPR050248">
    <property type="entry name" value="Polysacc_deacetylase_ArnD"/>
</dbReference>
<dbReference type="Proteomes" id="UP000190188">
    <property type="component" value="Unassembled WGS sequence"/>
</dbReference>
<dbReference type="OrthoDB" id="9812065at2"/>
<dbReference type="Gene3D" id="3.20.20.370">
    <property type="entry name" value="Glycoside hydrolase/deacetylase"/>
    <property type="match status" value="1"/>
</dbReference>
<evidence type="ECO:0000313" key="2">
    <source>
        <dbReference type="EMBL" id="OPA77644.1"/>
    </source>
</evidence>
<dbReference type="Pfam" id="PF01522">
    <property type="entry name" value="Polysacc_deac_1"/>
    <property type="match status" value="1"/>
</dbReference>
<gene>
    <name evidence="2" type="ORF">BVG16_14460</name>
</gene>
<dbReference type="EMBL" id="MSZX01000005">
    <property type="protein sequence ID" value="OPA77644.1"/>
    <property type="molecule type" value="Genomic_DNA"/>
</dbReference>
<accession>A0A1T2XCK3</accession>
<dbReference type="STRING" id="1324314.BVG16_14460"/>
<keyword evidence="3" id="KW-1185">Reference proteome</keyword>
<evidence type="ECO:0000259" key="1">
    <source>
        <dbReference type="PROSITE" id="PS51677"/>
    </source>
</evidence>
<dbReference type="InterPro" id="IPR011330">
    <property type="entry name" value="Glyco_hydro/deAcase_b/a-brl"/>
</dbReference>
<protein>
    <recommendedName>
        <fullName evidence="1">NodB homology domain-containing protein</fullName>
    </recommendedName>
</protein>
<dbReference type="RefSeq" id="WP_078499386.1">
    <property type="nucleotide sequence ID" value="NZ_MSZX01000005.1"/>
</dbReference>
<dbReference type="PANTHER" id="PTHR10587:SF80">
    <property type="entry name" value="CHITOOLIGOSACCHARIDE DEACETYLASE"/>
    <property type="match status" value="1"/>
</dbReference>
<dbReference type="GO" id="GO:0005975">
    <property type="term" value="P:carbohydrate metabolic process"/>
    <property type="evidence" value="ECO:0007669"/>
    <property type="project" value="InterPro"/>
</dbReference>
<dbReference type="SUPFAM" id="SSF88713">
    <property type="entry name" value="Glycoside hydrolase/deacetylase"/>
    <property type="match status" value="1"/>
</dbReference>
<evidence type="ECO:0000313" key="3">
    <source>
        <dbReference type="Proteomes" id="UP000190188"/>
    </source>
</evidence>
<sequence>MMRKKLFLIFSCFISFLLIAQWTGYRERIAQMRNMHSTSENAFEWFKADESDPLLQRIQFEADKRKIPVIEPKVDRVWKLIPGYNGLEVDIDATYQLTKSKGTEQIQYVYKEIQPQQRMDELMPNPMYRGNPKKPMVSLMINVAWGDEFIEPMLNTLDAEQVKATFFFDGKWLASHVDMAKEIQRRGHQLENHAYSHKDMSKLSDYEQKQEIEKTQKLLHEKLGVENKWFAPPSGDFNSNTVRIAHQLHLKTVLWTLDTVDWRKPSPSSIVEKISAKVEAGHFILMHPTASSSGALKGMIQVIKQRGYVLGTVDEMASSSRVLKDKVEAQP</sequence>
<dbReference type="InterPro" id="IPR002509">
    <property type="entry name" value="NODB_dom"/>
</dbReference>
<feature type="domain" description="NodB homology" evidence="1">
    <location>
        <begin position="135"/>
        <end position="311"/>
    </location>
</feature>
<dbReference type="CDD" id="cd10950">
    <property type="entry name" value="CE4_BsYlxY_like"/>
    <property type="match status" value="1"/>
</dbReference>
<dbReference type="GO" id="GO:0016810">
    <property type="term" value="F:hydrolase activity, acting on carbon-nitrogen (but not peptide) bonds"/>
    <property type="evidence" value="ECO:0007669"/>
    <property type="project" value="InterPro"/>
</dbReference>
<dbReference type="PANTHER" id="PTHR10587">
    <property type="entry name" value="GLYCOSYL TRANSFERASE-RELATED"/>
    <property type="match status" value="1"/>
</dbReference>
<dbReference type="GO" id="GO:0016020">
    <property type="term" value="C:membrane"/>
    <property type="evidence" value="ECO:0007669"/>
    <property type="project" value="TreeGrafter"/>
</dbReference>
<name>A0A1T2XCK3_9BACL</name>